<feature type="region of interest" description="Disordered" evidence="1">
    <location>
        <begin position="40"/>
        <end position="135"/>
    </location>
</feature>
<sequence>MLRALQLRHKCAEQYPEENYDSYITYLLVLDMRFLPDYFESDLDGDSGDDDEMDVDDDLDHDGSDYKCVGDYGNGGDDEDNSSDDNDFDGDDDDSNHNTLYDNYSDSDPNDDDRDDDAASSVCTKAEESYLKCAD</sequence>
<gene>
    <name evidence="2" type="ORF">CDAUBV1_LOCUS2549</name>
</gene>
<feature type="compositionally biased region" description="Acidic residues" evidence="1">
    <location>
        <begin position="40"/>
        <end position="60"/>
    </location>
</feature>
<evidence type="ECO:0000313" key="3">
    <source>
        <dbReference type="Proteomes" id="UP001497525"/>
    </source>
</evidence>
<dbReference type="EMBL" id="CAXLJL010000068">
    <property type="protein sequence ID" value="CAL5130481.1"/>
    <property type="molecule type" value="Genomic_DNA"/>
</dbReference>
<feature type="compositionally biased region" description="Acidic residues" evidence="1">
    <location>
        <begin position="76"/>
        <end position="94"/>
    </location>
</feature>
<evidence type="ECO:0000256" key="1">
    <source>
        <dbReference type="SAM" id="MobiDB-lite"/>
    </source>
</evidence>
<proteinExistence type="predicted"/>
<accession>A0AAV2T2H2</accession>
<dbReference type="AlphaFoldDB" id="A0AAV2T2H2"/>
<evidence type="ECO:0000313" key="2">
    <source>
        <dbReference type="EMBL" id="CAL5130481.1"/>
    </source>
</evidence>
<dbReference type="Proteomes" id="UP001497525">
    <property type="component" value="Unassembled WGS sequence"/>
</dbReference>
<reference evidence="2" key="1">
    <citation type="submission" date="2024-06" db="EMBL/GenBank/DDBJ databases">
        <authorList>
            <person name="Liu X."/>
            <person name="Lenzi L."/>
            <person name="Haldenby T S."/>
            <person name="Uol C."/>
        </authorList>
    </citation>
    <scope>NUCLEOTIDE SEQUENCE</scope>
</reference>
<protein>
    <submittedName>
        <fullName evidence="2">Uncharacterized protein</fullName>
    </submittedName>
</protein>
<organism evidence="2 3">
    <name type="scientific">Calicophoron daubneyi</name>
    <name type="common">Rumen fluke</name>
    <name type="synonym">Paramphistomum daubneyi</name>
    <dbReference type="NCBI Taxonomy" id="300641"/>
    <lineage>
        <taxon>Eukaryota</taxon>
        <taxon>Metazoa</taxon>
        <taxon>Spiralia</taxon>
        <taxon>Lophotrochozoa</taxon>
        <taxon>Platyhelminthes</taxon>
        <taxon>Trematoda</taxon>
        <taxon>Digenea</taxon>
        <taxon>Plagiorchiida</taxon>
        <taxon>Pronocephalata</taxon>
        <taxon>Paramphistomoidea</taxon>
        <taxon>Paramphistomidae</taxon>
        <taxon>Calicophoron</taxon>
    </lineage>
</organism>
<feature type="compositionally biased region" description="Low complexity" evidence="1">
    <location>
        <begin position="97"/>
        <end position="107"/>
    </location>
</feature>
<feature type="compositionally biased region" description="Basic and acidic residues" evidence="1">
    <location>
        <begin position="125"/>
        <end position="135"/>
    </location>
</feature>
<name>A0AAV2T2H2_CALDB</name>
<comment type="caution">
    <text evidence="2">The sequence shown here is derived from an EMBL/GenBank/DDBJ whole genome shotgun (WGS) entry which is preliminary data.</text>
</comment>
<feature type="compositionally biased region" description="Acidic residues" evidence="1">
    <location>
        <begin position="108"/>
        <end position="118"/>
    </location>
</feature>